<reference evidence="1" key="3">
    <citation type="submission" date="2020-02" db="EMBL/GenBank/DDBJ databases">
        <authorList>
            <person name="Matsumoto Y."/>
            <person name="Motooka D."/>
            <person name="Nakamura S."/>
        </authorList>
    </citation>
    <scope>NUCLEOTIDE SEQUENCE</scope>
    <source>
        <strain evidence="1">JCM 12405</strain>
    </source>
</reference>
<dbReference type="STRING" id="126673.AWC01_18470"/>
<evidence type="ECO:0000313" key="4">
    <source>
        <dbReference type="Proteomes" id="UP000467201"/>
    </source>
</evidence>
<dbReference type="KEGG" id="mdr:MDOR_21040"/>
<organism evidence="2 3">
    <name type="scientific">Mycolicibacterium doricum</name>
    <dbReference type="NCBI Taxonomy" id="126673"/>
    <lineage>
        <taxon>Bacteria</taxon>
        <taxon>Bacillati</taxon>
        <taxon>Actinomycetota</taxon>
        <taxon>Actinomycetes</taxon>
        <taxon>Mycobacteriales</taxon>
        <taxon>Mycobacteriaceae</taxon>
        <taxon>Mycolicibacterium</taxon>
    </lineage>
</organism>
<evidence type="ECO:0000313" key="2">
    <source>
        <dbReference type="EMBL" id="ORV35619.1"/>
    </source>
</evidence>
<sequence length="63" mass="7259">MATYRVLDPKGEVVSTTDTESADEAHAWFVEQVPGNELGYRMEVKVEEDRWDFVDDSEGDRSY</sequence>
<dbReference type="AlphaFoldDB" id="A0A1X1SX86"/>
<dbReference type="RefSeq" id="WP_085192834.1">
    <property type="nucleotide sequence ID" value="NZ_AP022605.1"/>
</dbReference>
<gene>
    <name evidence="2" type="ORF">AWC01_18470</name>
    <name evidence="1" type="ORF">MDOR_21040</name>
</gene>
<dbReference type="Proteomes" id="UP000467201">
    <property type="component" value="Chromosome"/>
</dbReference>
<keyword evidence="3" id="KW-1185">Reference proteome</keyword>
<reference evidence="1 4" key="2">
    <citation type="journal article" date="2019" name="Emerg. Microbes Infect.">
        <title>Comprehensive subspecies identification of 175 nontuberculous mycobacteria species based on 7547 genomic profiles.</title>
        <authorList>
            <person name="Matsumoto Y."/>
            <person name="Kinjo T."/>
            <person name="Motooka D."/>
            <person name="Nabeya D."/>
            <person name="Jung N."/>
            <person name="Uechi K."/>
            <person name="Horii T."/>
            <person name="Iida T."/>
            <person name="Fujita J."/>
            <person name="Nakamura S."/>
        </authorList>
    </citation>
    <scope>NUCLEOTIDE SEQUENCE [LARGE SCALE GENOMIC DNA]</scope>
    <source>
        <strain evidence="1 4">JCM 12405</strain>
    </source>
</reference>
<reference evidence="2 3" key="1">
    <citation type="submission" date="2016-01" db="EMBL/GenBank/DDBJ databases">
        <title>The new phylogeny of the genus Mycobacterium.</title>
        <authorList>
            <person name="Tarcisio F."/>
            <person name="Conor M."/>
            <person name="Antonella G."/>
            <person name="Elisabetta G."/>
            <person name="Giulia F.S."/>
            <person name="Sara T."/>
            <person name="Anna F."/>
            <person name="Clotilde B."/>
            <person name="Roberto B."/>
            <person name="Veronica D.S."/>
            <person name="Fabio R."/>
            <person name="Monica P."/>
            <person name="Olivier J."/>
            <person name="Enrico T."/>
            <person name="Nicola S."/>
        </authorList>
    </citation>
    <scope>NUCLEOTIDE SEQUENCE [LARGE SCALE GENOMIC DNA]</scope>
    <source>
        <strain evidence="2 3">DSM 44339</strain>
    </source>
</reference>
<name>A0A1X1SX86_9MYCO</name>
<dbReference type="EMBL" id="LQOS01000072">
    <property type="protein sequence ID" value="ORV35619.1"/>
    <property type="molecule type" value="Genomic_DNA"/>
</dbReference>
<proteinExistence type="predicted"/>
<evidence type="ECO:0000313" key="1">
    <source>
        <dbReference type="EMBL" id="BBZ07935.1"/>
    </source>
</evidence>
<dbReference type="EMBL" id="AP022605">
    <property type="protein sequence ID" value="BBZ07935.1"/>
    <property type="molecule type" value="Genomic_DNA"/>
</dbReference>
<accession>A0A1X1SX86</accession>
<dbReference type="OrthoDB" id="4737969at2"/>
<evidence type="ECO:0000313" key="3">
    <source>
        <dbReference type="Proteomes" id="UP000193564"/>
    </source>
</evidence>
<dbReference type="Proteomes" id="UP000193564">
    <property type="component" value="Unassembled WGS sequence"/>
</dbReference>
<protein>
    <submittedName>
        <fullName evidence="2">Uncharacterized protein</fullName>
    </submittedName>
</protein>